<feature type="non-terminal residue" evidence="8">
    <location>
        <position position="457"/>
    </location>
</feature>
<dbReference type="InterPro" id="IPR045170">
    <property type="entry name" value="MTOX"/>
</dbReference>
<dbReference type="Gene3D" id="3.30.9.10">
    <property type="entry name" value="D-Amino Acid Oxidase, subunit A, domain 2"/>
    <property type="match status" value="1"/>
</dbReference>
<dbReference type="PANTHER" id="PTHR10961:SF15">
    <property type="entry name" value="FAD DEPENDENT OXIDOREDUCTASE DOMAIN-CONTAINING PROTEIN"/>
    <property type="match status" value="1"/>
</dbReference>
<reference evidence="8 9" key="1">
    <citation type="submission" date="2019-06" db="EMBL/GenBank/DDBJ databases">
        <authorList>
            <person name="Broberg M."/>
        </authorList>
    </citation>
    <scope>NUCLEOTIDE SEQUENCE [LARGE SCALE GENOMIC DNA]</scope>
</reference>
<evidence type="ECO:0000313" key="9">
    <source>
        <dbReference type="Proteomes" id="UP000766486"/>
    </source>
</evidence>
<evidence type="ECO:0000256" key="3">
    <source>
        <dbReference type="ARBA" id="ARBA00022630"/>
    </source>
</evidence>
<name>A0ABY6UY44_BIOOC</name>
<dbReference type="Pfam" id="PF01266">
    <property type="entry name" value="DAO"/>
    <property type="match status" value="1"/>
</dbReference>
<evidence type="ECO:0000256" key="5">
    <source>
        <dbReference type="ARBA" id="ARBA00023002"/>
    </source>
</evidence>
<keyword evidence="3" id="KW-0285">Flavoprotein</keyword>
<sequence length="457" mass="50389">MAILGYGVTVFDQHDYTQSKYDPEHHLSGQVASVDHNKILRPSYGTKIHYQRLALESREEWLRMNKDHGSELFVNCGMLRAQPSDHLGALEKETLANMERDGLRSTQFVKSDAGDRQRATDLGWGEKLLDFDIPGEEPCRQFEAVLDSLSGLVKCSEACAYLLDKALSQGVIFVSGSNTGRFESLVLEGGSGAAKTSATKVVGIKTSDGVVHHSGTVVIAAGSFSTQILPDLSYHLESSAGSVATFKIEETEDDLWNKYAPDRFPVLTWKSAPRDQKGKDTGSVYVFPRTENGLVKIGYRGIKFTNFVPAPEGTPFTQSGKWSIPLPAAQSTTLPEPATEAIRQFVSIFLPDFADRPFHSTKFCWYTDTLDNSFLIDYVPGYGDQSLFVCTGGSGHGAKFLPILGKHAADIFEHGSQSTSYMYPHWRWREDKLRGNGLEEGPAGPRNLQGHGHFTPQ</sequence>
<evidence type="ECO:0000256" key="1">
    <source>
        <dbReference type="ARBA" id="ARBA00001974"/>
    </source>
</evidence>
<dbReference type="InterPro" id="IPR006076">
    <property type="entry name" value="FAD-dep_OxRdtase"/>
</dbReference>
<protein>
    <recommendedName>
        <fullName evidence="7">FAD dependent oxidoreductase domain-containing protein</fullName>
    </recommendedName>
</protein>
<feature type="domain" description="FAD dependent oxidoreductase" evidence="7">
    <location>
        <begin position="28"/>
        <end position="410"/>
    </location>
</feature>
<accession>A0ABY6UY44</accession>
<evidence type="ECO:0000256" key="6">
    <source>
        <dbReference type="SAM" id="MobiDB-lite"/>
    </source>
</evidence>
<dbReference type="PANTHER" id="PTHR10961">
    <property type="entry name" value="PEROXISOMAL SARCOSINE OXIDASE"/>
    <property type="match status" value="1"/>
</dbReference>
<proteinExistence type="inferred from homology"/>
<keyword evidence="9" id="KW-1185">Reference proteome</keyword>
<dbReference type="Proteomes" id="UP000766486">
    <property type="component" value="Unassembled WGS sequence"/>
</dbReference>
<dbReference type="SUPFAM" id="SSF51905">
    <property type="entry name" value="FAD/NAD(P)-binding domain"/>
    <property type="match status" value="1"/>
</dbReference>
<keyword evidence="4" id="KW-0274">FAD</keyword>
<dbReference type="Gene3D" id="3.50.50.60">
    <property type="entry name" value="FAD/NAD(P)-binding domain"/>
    <property type="match status" value="1"/>
</dbReference>
<comment type="caution">
    <text evidence="8">The sequence shown here is derived from an EMBL/GenBank/DDBJ whole genome shotgun (WGS) entry which is preliminary data.</text>
</comment>
<comment type="similarity">
    <text evidence="2">Belongs to the MSOX/MTOX family.</text>
</comment>
<evidence type="ECO:0000256" key="4">
    <source>
        <dbReference type="ARBA" id="ARBA00022827"/>
    </source>
</evidence>
<dbReference type="EMBL" id="CABFNS010000928">
    <property type="protein sequence ID" value="VUC36354.1"/>
    <property type="molecule type" value="Genomic_DNA"/>
</dbReference>
<gene>
    <name evidence="8" type="ORF">CLO192961_LOCUS441267</name>
</gene>
<evidence type="ECO:0000313" key="8">
    <source>
        <dbReference type="EMBL" id="VUC36354.1"/>
    </source>
</evidence>
<organism evidence="8 9">
    <name type="scientific">Bionectria ochroleuca</name>
    <name type="common">Gliocladium roseum</name>
    <dbReference type="NCBI Taxonomy" id="29856"/>
    <lineage>
        <taxon>Eukaryota</taxon>
        <taxon>Fungi</taxon>
        <taxon>Dikarya</taxon>
        <taxon>Ascomycota</taxon>
        <taxon>Pezizomycotina</taxon>
        <taxon>Sordariomycetes</taxon>
        <taxon>Hypocreomycetidae</taxon>
        <taxon>Hypocreales</taxon>
        <taxon>Bionectriaceae</taxon>
        <taxon>Clonostachys</taxon>
    </lineage>
</organism>
<evidence type="ECO:0000259" key="7">
    <source>
        <dbReference type="Pfam" id="PF01266"/>
    </source>
</evidence>
<evidence type="ECO:0000256" key="2">
    <source>
        <dbReference type="ARBA" id="ARBA00010989"/>
    </source>
</evidence>
<dbReference type="InterPro" id="IPR036188">
    <property type="entry name" value="FAD/NAD-bd_sf"/>
</dbReference>
<keyword evidence="5" id="KW-0560">Oxidoreductase</keyword>
<comment type="cofactor">
    <cofactor evidence="1">
        <name>FAD</name>
        <dbReference type="ChEBI" id="CHEBI:57692"/>
    </cofactor>
</comment>
<feature type="region of interest" description="Disordered" evidence="6">
    <location>
        <begin position="435"/>
        <end position="457"/>
    </location>
</feature>